<dbReference type="AlphaFoldDB" id="A0A2X4W1V4"/>
<feature type="domain" description="Topo IA-type catalytic" evidence="1">
    <location>
        <begin position="7"/>
        <end position="84"/>
    </location>
</feature>
<evidence type="ECO:0000313" key="3">
    <source>
        <dbReference type="Proteomes" id="UP000249134"/>
    </source>
</evidence>
<dbReference type="GO" id="GO:0006265">
    <property type="term" value="P:DNA topological change"/>
    <property type="evidence" value="ECO:0007669"/>
    <property type="project" value="InterPro"/>
</dbReference>
<dbReference type="InterPro" id="IPR023405">
    <property type="entry name" value="Topo_IA_core_domain"/>
</dbReference>
<dbReference type="KEGG" id="blen:NCTC4824_00561"/>
<dbReference type="RefSeq" id="WP_066142730.1">
    <property type="nucleotide sequence ID" value="NZ_CBCSGM010000002.1"/>
</dbReference>
<dbReference type="Pfam" id="PF01131">
    <property type="entry name" value="Topoisom_bac"/>
    <property type="match status" value="1"/>
</dbReference>
<proteinExistence type="predicted"/>
<dbReference type="GO" id="GO:0003677">
    <property type="term" value="F:DNA binding"/>
    <property type="evidence" value="ECO:0007669"/>
    <property type="project" value="InterPro"/>
</dbReference>
<dbReference type="InterPro" id="IPR013497">
    <property type="entry name" value="Topo_IA_cen"/>
</dbReference>
<dbReference type="InterPro" id="IPR013826">
    <property type="entry name" value="Topo_IA_cen_sub3"/>
</dbReference>
<dbReference type="SUPFAM" id="SSF56712">
    <property type="entry name" value="Prokaryotic type I DNA topoisomerase"/>
    <property type="match status" value="1"/>
</dbReference>
<keyword evidence="3" id="KW-1185">Reference proteome</keyword>
<reference evidence="2 3" key="1">
    <citation type="submission" date="2018-06" db="EMBL/GenBank/DDBJ databases">
        <authorList>
            <consortium name="Pathogen Informatics"/>
            <person name="Doyle S."/>
        </authorList>
    </citation>
    <scope>NUCLEOTIDE SEQUENCE [LARGE SCALE GENOMIC DNA]</scope>
    <source>
        <strain evidence="2 3">NCTC4824</strain>
    </source>
</reference>
<gene>
    <name evidence="2" type="ORF">NCTC4824_00561</name>
</gene>
<organism evidence="2 3">
    <name type="scientific">Lederbergia lenta</name>
    <name type="common">Bacillus lentus</name>
    <dbReference type="NCBI Taxonomy" id="1467"/>
    <lineage>
        <taxon>Bacteria</taxon>
        <taxon>Bacillati</taxon>
        <taxon>Bacillota</taxon>
        <taxon>Bacilli</taxon>
        <taxon>Bacillales</taxon>
        <taxon>Bacillaceae</taxon>
        <taxon>Lederbergia</taxon>
    </lineage>
</organism>
<dbReference type="GO" id="GO:0003916">
    <property type="term" value="F:DNA topoisomerase activity"/>
    <property type="evidence" value="ECO:0007669"/>
    <property type="project" value="InterPro"/>
</dbReference>
<sequence length="343" mass="40131">MQQYYIKDQNEGFVKSVTKKEKRAKSPKLHVLSTLQAVVNLEVYSPANVLKLVQGLNEKKLVAYPRTDTQFIIDNEFAYLADNVERCQQIAGISFAIASTRPNKPVCGQFQGLKNYSKRVFFRKAPSHIGNLNRRCCDNRLSQRYQCYYEYKQNGYYEIQASILKGEWQKSKYLALYITQNVAKVSGAENGIQFYGEISRVEIIENLNSETQVRFHIHHWQTLKQAIRPVGYGIQTFIMTTFNVLSHAKDLPELFMKYGEEVKLWRMLRRLTTNVKTALDDKIVDHASKIQAYQIGYYFVVIDREQDEIHVMHDENILEQLPLDMLKRQPIHVFRVIKETIFK</sequence>
<dbReference type="STRING" id="1348624.GCA_001591545_02648"/>
<accession>A0A2X4W1V4</accession>
<evidence type="ECO:0000259" key="1">
    <source>
        <dbReference type="Pfam" id="PF01131"/>
    </source>
</evidence>
<dbReference type="Gene3D" id="2.70.20.10">
    <property type="entry name" value="Topoisomerase I, domain 3"/>
    <property type="match status" value="1"/>
</dbReference>
<evidence type="ECO:0000313" key="2">
    <source>
        <dbReference type="EMBL" id="SQI52892.1"/>
    </source>
</evidence>
<dbReference type="InterPro" id="IPR013825">
    <property type="entry name" value="Topo_IA_cen_sub2"/>
</dbReference>
<protein>
    <submittedName>
        <fullName evidence="2">5-methylcytosine-specific restriction related enzyme</fullName>
    </submittedName>
</protein>
<dbReference type="Gene3D" id="1.10.290.10">
    <property type="entry name" value="Topoisomerase I, domain 4"/>
    <property type="match status" value="1"/>
</dbReference>
<dbReference type="EMBL" id="LS483476">
    <property type="protein sequence ID" value="SQI52892.1"/>
    <property type="molecule type" value="Genomic_DNA"/>
</dbReference>
<dbReference type="Proteomes" id="UP000249134">
    <property type="component" value="Chromosome 1"/>
</dbReference>
<name>A0A2X4W1V4_LEDLE</name>